<sequence>MNQQTGNDRYSGTTPPVQNQKIQQTPAPAVMTEAKQAGAQMENQARPKDTEERRQQAAQQSDQGLGTGAQDAEDRGYGDASKKREEKLDDDAD</sequence>
<evidence type="ECO:0000313" key="2">
    <source>
        <dbReference type="EMBL" id="RIV83910.1"/>
    </source>
</evidence>
<dbReference type="Proteomes" id="UP000286576">
    <property type="component" value="Unassembled WGS sequence"/>
</dbReference>
<feature type="region of interest" description="Disordered" evidence="1">
    <location>
        <begin position="1"/>
        <end position="93"/>
    </location>
</feature>
<dbReference type="EMBL" id="QXFL01000008">
    <property type="protein sequence ID" value="RIV83910.1"/>
    <property type="molecule type" value="Genomic_DNA"/>
</dbReference>
<keyword evidence="3" id="KW-1185">Reference proteome</keyword>
<protein>
    <submittedName>
        <fullName evidence="2">Uncharacterized protein</fullName>
    </submittedName>
</protein>
<feature type="compositionally biased region" description="Basic and acidic residues" evidence="1">
    <location>
        <begin position="45"/>
        <end position="55"/>
    </location>
</feature>
<comment type="caution">
    <text evidence="2">The sequence shown here is derived from an EMBL/GenBank/DDBJ whole genome shotgun (WGS) entry which is preliminary data.</text>
</comment>
<dbReference type="OrthoDB" id="9929219at2"/>
<name>A0A418NP23_9SPHN</name>
<feature type="compositionally biased region" description="Basic and acidic residues" evidence="1">
    <location>
        <begin position="72"/>
        <end position="87"/>
    </location>
</feature>
<proteinExistence type="predicted"/>
<reference evidence="2 3" key="1">
    <citation type="submission" date="2018-08" db="EMBL/GenBank/DDBJ databases">
        <title>Erythrobacter zhengii sp.nov., a bacterium isolated from deep-sea sediment.</title>
        <authorList>
            <person name="Fang C."/>
            <person name="Wu Y.-H."/>
            <person name="Sun C."/>
            <person name="Wang H."/>
            <person name="Cheng H."/>
            <person name="Meng F.-X."/>
            <person name="Wang C.-S."/>
            <person name="Xu X.-W."/>
        </authorList>
    </citation>
    <scope>NUCLEOTIDE SEQUENCE [LARGE SCALE GENOMIC DNA]</scope>
    <source>
        <strain evidence="2 3">V18</strain>
    </source>
</reference>
<evidence type="ECO:0000256" key="1">
    <source>
        <dbReference type="SAM" id="MobiDB-lite"/>
    </source>
</evidence>
<accession>A0A418NP23</accession>
<dbReference type="RefSeq" id="WP_119587854.1">
    <property type="nucleotide sequence ID" value="NZ_CAWODQ010000028.1"/>
</dbReference>
<dbReference type="AlphaFoldDB" id="A0A418NP23"/>
<feature type="compositionally biased region" description="Polar residues" evidence="1">
    <location>
        <begin position="1"/>
        <end position="26"/>
    </location>
</feature>
<organism evidence="2 3">
    <name type="scientific">Aurantiacibacter zhengii</name>
    <dbReference type="NCBI Taxonomy" id="2307003"/>
    <lineage>
        <taxon>Bacteria</taxon>
        <taxon>Pseudomonadati</taxon>
        <taxon>Pseudomonadota</taxon>
        <taxon>Alphaproteobacteria</taxon>
        <taxon>Sphingomonadales</taxon>
        <taxon>Erythrobacteraceae</taxon>
        <taxon>Aurantiacibacter</taxon>
    </lineage>
</organism>
<evidence type="ECO:0000313" key="3">
    <source>
        <dbReference type="Proteomes" id="UP000286576"/>
    </source>
</evidence>
<gene>
    <name evidence="2" type="ORF">D2V07_15645</name>
</gene>